<dbReference type="GO" id="GO:0000785">
    <property type="term" value="C:chromatin"/>
    <property type="evidence" value="ECO:0007669"/>
    <property type="project" value="TreeGrafter"/>
</dbReference>
<dbReference type="SMART" id="SM00558">
    <property type="entry name" value="JmjC"/>
    <property type="match status" value="1"/>
</dbReference>
<dbReference type="RefSeq" id="XP_034231374.1">
    <property type="nucleotide sequence ID" value="XM_034375483.1"/>
</dbReference>
<evidence type="ECO:0000313" key="3">
    <source>
        <dbReference type="Proteomes" id="UP000515158"/>
    </source>
</evidence>
<dbReference type="GeneID" id="117639630"/>
<dbReference type="KEGG" id="tpal:117639630"/>
<dbReference type="PANTHER" id="PTHR10694">
    <property type="entry name" value="LYSINE-SPECIFIC DEMETHYLASE"/>
    <property type="match status" value="1"/>
</dbReference>
<proteinExistence type="predicted"/>
<protein>
    <submittedName>
        <fullName evidence="4">Uncharacterized protein LOC117639630</fullName>
    </submittedName>
</protein>
<dbReference type="GO" id="GO:0005634">
    <property type="term" value="C:nucleus"/>
    <property type="evidence" value="ECO:0007669"/>
    <property type="project" value="TreeGrafter"/>
</dbReference>
<dbReference type="GO" id="GO:0051864">
    <property type="term" value="F:histone H3K36 demethylase activity"/>
    <property type="evidence" value="ECO:0007669"/>
    <property type="project" value="TreeGrafter"/>
</dbReference>
<keyword evidence="3" id="KW-1185">Reference proteome</keyword>
<feature type="region of interest" description="Disordered" evidence="1">
    <location>
        <begin position="483"/>
        <end position="502"/>
    </location>
</feature>
<dbReference type="InParanoid" id="A0A6P8ZH77"/>
<dbReference type="AlphaFoldDB" id="A0A6P8ZH77"/>
<dbReference type="SUPFAM" id="SSF51197">
    <property type="entry name" value="Clavaminate synthase-like"/>
    <property type="match status" value="1"/>
</dbReference>
<evidence type="ECO:0000256" key="1">
    <source>
        <dbReference type="SAM" id="MobiDB-lite"/>
    </source>
</evidence>
<dbReference type="Pfam" id="PF02373">
    <property type="entry name" value="JmjC"/>
    <property type="match status" value="1"/>
</dbReference>
<sequence>MDDIQDFDLSHLEDSLFHIHEIVFKDERELFTLESYVDYVMRTNSQARFDGVFRGRLEGTNPELRETLRDSLDTDAMGKHLAAQFLIAPDGPKSFVMEHKNIKLNVKQTQFSKAVLKSEAFEAQKPNCCTRALKNGGPKEAVKHFYESLQSKAIAVPKWQEPTSEQSLGIKRARFESRQSLLKSQDPFTKCALIENSMKSKAYEVKRPSEETSDRVACPCHICHLHEHSEKIICEPHNLKEDGEGENCSLYYSCIEESERNFLYVTPNFALAHLCHLNMLTDLDSYYPGISFPFIYLGGLHSFFPIHVEDMSLWSINYLHAGHPKLWIIVAPCDVSKLSHLLTFYGLHNLHRVCMFKLSHKSTVIFPQFLLHHKINFKIIIQEPGDFIFLAPNAAHTGGNMGANLSEACKIGTPNWLPYGSVASIQDCNCMEEKIHMDITSLIRIHRKDLLEYHLNKSMHIKYKDGHFEKSIILMSTDEKIKKEPSHASVEQSGSRSALSPTLEKKAVKPTCRGPVTCPVVNCFREYKAPTKRVLLAHICREHPKIAGKKSILDAVDALFEKCS</sequence>
<reference evidence="4" key="1">
    <citation type="submission" date="2025-08" db="UniProtKB">
        <authorList>
            <consortium name="RefSeq"/>
        </authorList>
    </citation>
    <scope>IDENTIFICATION</scope>
    <source>
        <tissue evidence="4">Total insect</tissue>
    </source>
</reference>
<dbReference type="InterPro" id="IPR003347">
    <property type="entry name" value="JmjC_dom"/>
</dbReference>
<evidence type="ECO:0000313" key="4">
    <source>
        <dbReference type="RefSeq" id="XP_034231374.1"/>
    </source>
</evidence>
<feature type="domain" description="JmjC" evidence="2">
    <location>
        <begin position="255"/>
        <end position="428"/>
    </location>
</feature>
<feature type="compositionally biased region" description="Polar residues" evidence="1">
    <location>
        <begin position="489"/>
        <end position="500"/>
    </location>
</feature>
<name>A0A6P8ZH77_THRPL</name>
<dbReference type="Gene3D" id="2.60.120.650">
    <property type="entry name" value="Cupin"/>
    <property type="match status" value="1"/>
</dbReference>
<dbReference type="GO" id="GO:0032454">
    <property type="term" value="F:histone H3K9 demethylase activity"/>
    <property type="evidence" value="ECO:0007669"/>
    <property type="project" value="TreeGrafter"/>
</dbReference>
<gene>
    <name evidence="4" type="primary">LOC117639630</name>
</gene>
<dbReference type="OrthoDB" id="8951118at2759"/>
<dbReference type="PROSITE" id="PS51184">
    <property type="entry name" value="JMJC"/>
    <property type="match status" value="1"/>
</dbReference>
<dbReference type="PANTHER" id="PTHR10694:SF7">
    <property type="entry name" value="[HISTONE H3]-TRIMETHYL-L-LYSINE(9) DEMETHYLASE"/>
    <property type="match status" value="1"/>
</dbReference>
<organism evidence="4">
    <name type="scientific">Thrips palmi</name>
    <name type="common">Melon thrips</name>
    <dbReference type="NCBI Taxonomy" id="161013"/>
    <lineage>
        <taxon>Eukaryota</taxon>
        <taxon>Metazoa</taxon>
        <taxon>Ecdysozoa</taxon>
        <taxon>Arthropoda</taxon>
        <taxon>Hexapoda</taxon>
        <taxon>Insecta</taxon>
        <taxon>Pterygota</taxon>
        <taxon>Neoptera</taxon>
        <taxon>Paraneoptera</taxon>
        <taxon>Thysanoptera</taxon>
        <taxon>Terebrantia</taxon>
        <taxon>Thripoidea</taxon>
        <taxon>Thripidae</taxon>
        <taxon>Thrips</taxon>
    </lineage>
</organism>
<dbReference type="GO" id="GO:0010468">
    <property type="term" value="P:regulation of gene expression"/>
    <property type="evidence" value="ECO:0007669"/>
    <property type="project" value="TreeGrafter"/>
</dbReference>
<accession>A0A6P8ZH77</accession>
<dbReference type="Proteomes" id="UP000515158">
    <property type="component" value="Unplaced"/>
</dbReference>
<evidence type="ECO:0000259" key="2">
    <source>
        <dbReference type="PROSITE" id="PS51184"/>
    </source>
</evidence>